<evidence type="ECO:0000313" key="2">
    <source>
        <dbReference type="EMBL" id="EPF28988.1"/>
    </source>
</evidence>
<dbReference type="InterPro" id="IPR002826">
    <property type="entry name" value="MptE-like"/>
</dbReference>
<dbReference type="AlphaFoldDB" id="A0AA87NM28"/>
<dbReference type="RefSeq" id="WP_016523183.1">
    <property type="nucleotide sequence ID" value="NZ_KE332517.1"/>
</dbReference>
<feature type="domain" description="6-hydroxymethylpterin diphosphokinase MptE-like" evidence="1">
    <location>
        <begin position="250"/>
        <end position="423"/>
    </location>
</feature>
<reference evidence="2 3" key="1">
    <citation type="submission" date="2013-04" db="EMBL/GenBank/DDBJ databases">
        <title>The Genome Sequence of Treponema medium ATCC 700293.</title>
        <authorList>
            <consortium name="The Broad Institute Genomics Platform"/>
            <person name="Earl A."/>
            <person name="Ward D."/>
            <person name="Feldgarden M."/>
            <person name="Gevers D."/>
            <person name="Leonetti C."/>
            <person name="Blanton J.M."/>
            <person name="Dewhirst F.E."/>
            <person name="Izard J."/>
            <person name="Walker B."/>
            <person name="Young S."/>
            <person name="Zeng Q."/>
            <person name="Gargeya S."/>
            <person name="Fitzgerald M."/>
            <person name="Haas B."/>
            <person name="Abouelleil A."/>
            <person name="Allen A.W."/>
            <person name="Alvarado L."/>
            <person name="Arachchi H.M."/>
            <person name="Berlin A.M."/>
            <person name="Chapman S.B."/>
            <person name="Gainer-Dewar J."/>
            <person name="Goldberg J."/>
            <person name="Griggs A."/>
            <person name="Gujja S."/>
            <person name="Hansen M."/>
            <person name="Howarth C."/>
            <person name="Imamovic A."/>
            <person name="Ireland A."/>
            <person name="Larimer J."/>
            <person name="McCowan C."/>
            <person name="Murphy C."/>
            <person name="Pearson M."/>
            <person name="Poon T.W."/>
            <person name="Priest M."/>
            <person name="Roberts A."/>
            <person name="Saif S."/>
            <person name="Shea T."/>
            <person name="Sisk P."/>
            <person name="Sykes S."/>
            <person name="Wortman J."/>
            <person name="Nusbaum C."/>
            <person name="Birren B."/>
        </authorList>
    </citation>
    <scope>NUCLEOTIDE SEQUENCE [LARGE SCALE GENOMIC DNA]</scope>
    <source>
        <strain evidence="2 3">ATCC 700293</strain>
    </source>
</reference>
<name>A0AA87NM28_TREMD</name>
<accession>A0AA87NM28</accession>
<dbReference type="PANTHER" id="PTHR41786">
    <property type="entry name" value="MOTILITY ACCESSORY FACTOR MAF"/>
    <property type="match status" value="1"/>
</dbReference>
<evidence type="ECO:0000259" key="1">
    <source>
        <dbReference type="Pfam" id="PF01973"/>
    </source>
</evidence>
<protein>
    <recommendedName>
        <fullName evidence="1">6-hydroxymethylpterin diphosphokinase MptE-like domain-containing protein</fullName>
    </recommendedName>
</protein>
<dbReference type="Pfam" id="PF01973">
    <property type="entry name" value="MptE-like"/>
    <property type="match status" value="1"/>
</dbReference>
<organism evidence="2 3">
    <name type="scientific">Treponema medium ATCC 700293</name>
    <dbReference type="NCBI Taxonomy" id="1125700"/>
    <lineage>
        <taxon>Bacteria</taxon>
        <taxon>Pseudomonadati</taxon>
        <taxon>Spirochaetota</taxon>
        <taxon>Spirochaetia</taxon>
        <taxon>Spirochaetales</taxon>
        <taxon>Treponemataceae</taxon>
        <taxon>Treponema</taxon>
    </lineage>
</organism>
<comment type="caution">
    <text evidence="2">The sequence shown here is derived from an EMBL/GenBank/DDBJ whole genome shotgun (WGS) entry which is preliminary data.</text>
</comment>
<gene>
    <name evidence="2" type="ORF">HMPREF9195_01231</name>
</gene>
<dbReference type="Proteomes" id="UP000014634">
    <property type="component" value="Unassembled WGS sequence"/>
</dbReference>
<dbReference type="EMBL" id="ATFE01000008">
    <property type="protein sequence ID" value="EPF28988.1"/>
    <property type="molecule type" value="Genomic_DNA"/>
</dbReference>
<evidence type="ECO:0000313" key="3">
    <source>
        <dbReference type="Proteomes" id="UP000014634"/>
    </source>
</evidence>
<dbReference type="PANTHER" id="PTHR41786:SF1">
    <property type="entry name" value="6-HYDROXYMETHYLPTERIN DIPHOSPHOKINASE MPTE-LIKE DOMAIN-CONTAINING PROTEIN"/>
    <property type="match status" value="1"/>
</dbReference>
<proteinExistence type="predicted"/>
<sequence>MNSPLNNGTAFVGAASTGNNGASIGAGTASTGAPFTIDTEVFLRNCNDFTARFPEQAARLGLNRSETALQCLQAVPPAYQLVQAKAKGIERTPTLAVNGSFVHSKYNPQEEARRILDSEFFQTAEVQSRCIFTGFGLGYLASQYIERFPAAEAVIIEADRNIFLCCLAARRLDSLFRHRRLSLLIGTQPEEAASFLASTGWNNKILFKAPVSAEAYKPWYGTFFTLLERNKMKNSINAKTLERFGTLWLKNTVKNLDMLCTAAKIGCFKNAFPDTAAVVLAGGPSLTAHLEQIKKSSKDFLIIAVDTAMRACLRAGITPDFILSFDPQYWNYLHTAGLDTGKSILISEAAVFPAVLRQRYRAVFLSESSVPFARYLESKGEKQNGDEDCVLAAGGSVATTAWDFARYIGAKPIIMAGLDLAYPGKQTHFAGSTFEEAAHTRSTRVASAEQANFNSLYSAFPSLYQDYAGGTVLTDRRMLLYAWWFESTLAKYPEVKTFNLMPHGVFIPGMPACSAEDFAGMTGGLPRVAIDERLETLVKNVYSQAFLDGCDARKRQLAASVKAMTESAAGLAAQAEKAETLCRRLVEYNKEDAGKSKHSGNGSCAREQAALIAQLNKIDENIKNGFAKDLVAVLFFNDETSKDSELQPIVAAENIYKRIHQMALQVHEIFKNK</sequence>